<feature type="region of interest" description="Disordered" evidence="1">
    <location>
        <begin position="73"/>
        <end position="122"/>
    </location>
</feature>
<dbReference type="EnsemblMetazoa" id="AATE018374-RA">
    <property type="protein sequence ID" value="AATE018374-PA.1"/>
    <property type="gene ID" value="AATE018374"/>
</dbReference>
<sequence length="157" mass="18289">MWRKTGTARAGKGRNSNLSSPGGLERLRANSTDYTERIFHDEEFGEENVELVDEEWASFERVLREFRQRRLLNSSMDNLPRQKKSARKRRAQAFYPMPMPSMSDTVDDQDSSSVSSSDEAYETDEDGYIRTLVRRKQNFFPLLHVHVHDSSRLSSIR</sequence>
<organism evidence="2">
    <name type="scientific">Anopheles atroparvus</name>
    <name type="common">European mosquito</name>
    <dbReference type="NCBI Taxonomy" id="41427"/>
    <lineage>
        <taxon>Eukaryota</taxon>
        <taxon>Metazoa</taxon>
        <taxon>Ecdysozoa</taxon>
        <taxon>Arthropoda</taxon>
        <taxon>Hexapoda</taxon>
        <taxon>Insecta</taxon>
        <taxon>Pterygota</taxon>
        <taxon>Neoptera</taxon>
        <taxon>Endopterygota</taxon>
        <taxon>Diptera</taxon>
        <taxon>Nematocera</taxon>
        <taxon>Culicoidea</taxon>
        <taxon>Culicidae</taxon>
        <taxon>Anophelinae</taxon>
        <taxon>Anopheles</taxon>
    </lineage>
</organism>
<dbReference type="VEuPathDB" id="VectorBase:AATE018374"/>
<dbReference type="AlphaFoldDB" id="A0A182JHU2"/>
<evidence type="ECO:0000256" key="1">
    <source>
        <dbReference type="SAM" id="MobiDB-lite"/>
    </source>
</evidence>
<accession>A0A182JHU2</accession>
<feature type="region of interest" description="Disordered" evidence="1">
    <location>
        <begin position="1"/>
        <end position="29"/>
    </location>
</feature>
<proteinExistence type="predicted"/>
<dbReference type="STRING" id="41427.A0A182JHU2"/>
<protein>
    <submittedName>
        <fullName evidence="2">Uncharacterized protein</fullName>
    </submittedName>
</protein>
<reference evidence="2" key="1">
    <citation type="submission" date="2022-08" db="UniProtKB">
        <authorList>
            <consortium name="EnsemblMetazoa"/>
        </authorList>
    </citation>
    <scope>IDENTIFICATION</scope>
    <source>
        <strain evidence="2">EBRO</strain>
    </source>
</reference>
<feature type="compositionally biased region" description="Basic residues" evidence="1">
    <location>
        <begin position="81"/>
        <end position="91"/>
    </location>
</feature>
<name>A0A182JHU2_ANOAO</name>
<evidence type="ECO:0000313" key="2">
    <source>
        <dbReference type="EnsemblMetazoa" id="AATE018374-PA.1"/>
    </source>
</evidence>